<dbReference type="AlphaFoldDB" id="A0A8T1QQL5"/>
<proteinExistence type="predicted"/>
<sequence>MFAGSHLSALQYLRKGSFLAVHGTHDGISLRFLQSTFEVTLCQTDLIYYCTVFSDKLLLSAHGRHYGLLQSKSRYVLPISLLAMLPYLSKTVSLPKGSFWCMI</sequence>
<gene>
    <name evidence="1" type="ORF">CIPAW_04G041400</name>
</gene>
<accession>A0A8T1QQL5</accession>
<reference evidence="1" key="1">
    <citation type="submission" date="2020-12" db="EMBL/GenBank/DDBJ databases">
        <title>WGS assembly of Carya illinoinensis cv. Pawnee.</title>
        <authorList>
            <person name="Platts A."/>
            <person name="Shu S."/>
            <person name="Wright S."/>
            <person name="Barry K."/>
            <person name="Edger P."/>
            <person name="Pires J.C."/>
            <person name="Schmutz J."/>
        </authorList>
    </citation>
    <scope>NUCLEOTIDE SEQUENCE</scope>
    <source>
        <tissue evidence="1">Leaf</tissue>
    </source>
</reference>
<organism evidence="1 2">
    <name type="scientific">Carya illinoinensis</name>
    <name type="common">Pecan</name>
    <dbReference type="NCBI Taxonomy" id="32201"/>
    <lineage>
        <taxon>Eukaryota</taxon>
        <taxon>Viridiplantae</taxon>
        <taxon>Streptophyta</taxon>
        <taxon>Embryophyta</taxon>
        <taxon>Tracheophyta</taxon>
        <taxon>Spermatophyta</taxon>
        <taxon>Magnoliopsida</taxon>
        <taxon>eudicotyledons</taxon>
        <taxon>Gunneridae</taxon>
        <taxon>Pentapetalae</taxon>
        <taxon>rosids</taxon>
        <taxon>fabids</taxon>
        <taxon>Fagales</taxon>
        <taxon>Juglandaceae</taxon>
        <taxon>Carya</taxon>
    </lineage>
</organism>
<evidence type="ECO:0000313" key="2">
    <source>
        <dbReference type="Proteomes" id="UP000811609"/>
    </source>
</evidence>
<evidence type="ECO:0000313" key="1">
    <source>
        <dbReference type="EMBL" id="KAG6656715.1"/>
    </source>
</evidence>
<name>A0A8T1QQL5_CARIL</name>
<comment type="caution">
    <text evidence="1">The sequence shown here is derived from an EMBL/GenBank/DDBJ whole genome shotgun (WGS) entry which is preliminary data.</text>
</comment>
<protein>
    <submittedName>
        <fullName evidence="1">Uncharacterized protein</fullName>
    </submittedName>
</protein>
<dbReference type="EMBL" id="CM031812">
    <property type="protein sequence ID" value="KAG6656715.1"/>
    <property type="molecule type" value="Genomic_DNA"/>
</dbReference>
<dbReference type="Proteomes" id="UP000811609">
    <property type="component" value="Chromosome 4"/>
</dbReference>
<keyword evidence="2" id="KW-1185">Reference proteome</keyword>